<protein>
    <submittedName>
        <fullName evidence="2">Conserved domain protein</fullName>
    </submittedName>
</protein>
<keyword evidence="1" id="KW-0812">Transmembrane</keyword>
<sequence>MNELIKAVPSLVGVVVGGLITFFIQQATIRKQQEWDRKKMEIDTQNKNEARKFEVFSQILHAHAKHIVLEYSMHGPPELNELKYSKYIRPLLYEIYHLLDESITRKIEKIEYIYEKQFAMEEAEEGDIETLTENYQRIIEIIKKDFDNLRKSTNNSVH</sequence>
<accession>Q81X95</accession>
<dbReference type="OrthoDB" id="2943828at2"/>
<name>A0A6L8PFP5_BACAN</name>
<dbReference type="GeneID" id="45024951"/>
<keyword evidence="3" id="KW-1185">Reference proteome</keyword>
<gene>
    <name evidence="2" type="ordered locus">GBAA_5347</name>
</gene>
<proteinExistence type="predicted"/>
<dbReference type="PATRIC" id="fig|1392.230.peg.5264"/>
<dbReference type="KEGG" id="bar:GBAA_5347"/>
<accession>E9QVU9</accession>
<evidence type="ECO:0000313" key="3">
    <source>
        <dbReference type="Proteomes" id="UP000000594"/>
    </source>
</evidence>
<dbReference type="EMBL" id="AE017334">
    <property type="protein sequence ID" value="AAT34480.1"/>
    <property type="molecule type" value="Genomic_DNA"/>
</dbReference>
<dbReference type="KEGG" id="banh:HYU01_26130"/>
<accession>E9QVU8</accession>
<accession>A0A6L8PFP5</accession>
<accession>Q6KKE8</accession>
<feature type="transmembrane region" description="Helical" evidence="1">
    <location>
        <begin position="6"/>
        <end position="24"/>
    </location>
</feature>
<evidence type="ECO:0000313" key="2">
    <source>
        <dbReference type="EMBL" id="AAT34480.1"/>
    </source>
</evidence>
<keyword evidence="1" id="KW-0472">Membrane</keyword>
<reference evidence="2 3" key="1">
    <citation type="journal article" date="2009" name="J. Bacteriol.">
        <title>The complete genome sequence of Bacillus anthracis Ames 'Ancestor'.</title>
        <authorList>
            <person name="Ravel J."/>
            <person name="Jiang L."/>
            <person name="Stanley S.T."/>
            <person name="Wilson M.R."/>
            <person name="Decker R.S."/>
            <person name="Read T.D."/>
            <person name="Worsham P."/>
            <person name="Keim P.S."/>
            <person name="Salzberg S.L."/>
            <person name="Fraser-Liggett C.M."/>
            <person name="Rasko D.A."/>
        </authorList>
    </citation>
    <scope>NUCLEOTIDE SEQUENCE [LARGE SCALE GENOMIC DNA]</scope>
    <source>
        <strain evidence="3">Ames ancestor</strain>
    </source>
</reference>
<accession>A0A0F7RAY0</accession>
<dbReference type="Proteomes" id="UP000000594">
    <property type="component" value="Chromosome"/>
</dbReference>
<evidence type="ECO:0000256" key="1">
    <source>
        <dbReference type="SAM" id="Phobius"/>
    </source>
</evidence>
<dbReference type="AlphaFoldDB" id="A0A6L8PFP5"/>
<keyword evidence="1" id="KW-1133">Transmembrane helix</keyword>
<dbReference type="RefSeq" id="WP_001003949.1">
    <property type="nucleotide sequence ID" value="NZ_AP014833.1"/>
</dbReference>
<accession>Q6HR30</accession>
<organism evidence="2 3">
    <name type="scientific">Bacillus anthracis</name>
    <name type="common">anthrax bacterium</name>
    <dbReference type="NCBI Taxonomy" id="1392"/>
    <lineage>
        <taxon>Bacteria</taxon>
        <taxon>Bacillati</taxon>
        <taxon>Bacillota</taxon>
        <taxon>Bacilli</taxon>
        <taxon>Bacillales</taxon>
        <taxon>Bacillaceae</taxon>
        <taxon>Bacillus</taxon>
        <taxon>Bacillus cereus group</taxon>
    </lineage>
</organism>